<dbReference type="Proteomes" id="UP001304683">
    <property type="component" value="Chromosome"/>
</dbReference>
<dbReference type="PANTHER" id="PTHR42810">
    <property type="entry name" value="PURINE PERMEASE C1399.01C-RELATED"/>
    <property type="match status" value="1"/>
</dbReference>
<evidence type="ECO:0000313" key="9">
    <source>
        <dbReference type="Proteomes" id="UP001304683"/>
    </source>
</evidence>
<accession>A0ABZ0QL53</accession>
<evidence type="ECO:0000256" key="6">
    <source>
        <dbReference type="ARBA" id="ARBA00023136"/>
    </source>
</evidence>
<feature type="transmembrane region" description="Helical" evidence="7">
    <location>
        <begin position="323"/>
        <end position="345"/>
    </location>
</feature>
<keyword evidence="9" id="KW-1185">Reference proteome</keyword>
<protein>
    <submittedName>
        <fullName evidence="8">Solute carrier family 23 protein</fullName>
    </submittedName>
</protein>
<evidence type="ECO:0000256" key="7">
    <source>
        <dbReference type="SAM" id="Phobius"/>
    </source>
</evidence>
<dbReference type="EMBL" id="CP132508">
    <property type="protein sequence ID" value="WPD18237.1"/>
    <property type="molecule type" value="Genomic_DNA"/>
</dbReference>
<proteinExistence type="inferred from homology"/>
<feature type="transmembrane region" description="Helical" evidence="7">
    <location>
        <begin position="56"/>
        <end position="73"/>
    </location>
</feature>
<feature type="transmembrane region" description="Helical" evidence="7">
    <location>
        <begin position="106"/>
        <end position="124"/>
    </location>
</feature>
<comment type="subcellular location">
    <subcellularLocation>
        <location evidence="1">Membrane</location>
        <topology evidence="1">Multi-pass membrane protein</topology>
    </subcellularLocation>
</comment>
<feature type="transmembrane region" description="Helical" evidence="7">
    <location>
        <begin position="351"/>
        <end position="373"/>
    </location>
</feature>
<reference evidence="8 9" key="1">
    <citation type="submission" date="2023-08" db="EMBL/GenBank/DDBJ databases">
        <title>Genome sequence of Thermaerobacter compostii strain Ins1, a spore-forming filamentous bacterium isolated from a deep geothermal reservoir.</title>
        <authorList>
            <person name="Bregnard D."/>
            <person name="Gonzalez D."/>
            <person name="Junier P."/>
        </authorList>
    </citation>
    <scope>NUCLEOTIDE SEQUENCE [LARGE SCALE GENOMIC DNA]</scope>
    <source>
        <strain evidence="8 9">Ins1</strain>
    </source>
</reference>
<keyword evidence="4 7" id="KW-0812">Transmembrane</keyword>
<evidence type="ECO:0000256" key="5">
    <source>
        <dbReference type="ARBA" id="ARBA00022989"/>
    </source>
</evidence>
<keyword evidence="6 7" id="KW-0472">Membrane</keyword>
<evidence type="ECO:0000256" key="3">
    <source>
        <dbReference type="ARBA" id="ARBA00022448"/>
    </source>
</evidence>
<name>A0ABZ0QL53_9FIRM</name>
<feature type="transmembrane region" description="Helical" evidence="7">
    <location>
        <begin position="385"/>
        <end position="401"/>
    </location>
</feature>
<evidence type="ECO:0000256" key="4">
    <source>
        <dbReference type="ARBA" id="ARBA00022692"/>
    </source>
</evidence>
<sequence>MTPRGLAVVQANRGRVMGYLPQDRPPLGALVSLGFQHVLTMFPATVLVAILTGFDVGVTLFASGLATIVAVLGSRGRIPLYYGGSFAYIAPVKTVADASWGGLQVAQVGVVATGVVNGIVGWLIQRAGKARLDRILPPAVTGAVAVVIGIALAKTAMDMASKHWGIALATLVLTILFSVYLQGRGLWGMLPVLLGAACGYALAAAMGYVDLTPVREAPWFAVPRFQLPAFTAPGAWQAVLAIAPVAIATIPESTAHLYQISLYVDRLAEEMQRPPLRIKELIGLNLVLDGLADVVHGLLGASSGTNYGENNSLMAITRNYSTAVLVAAGVIAMALGFFSKLAALVATIPEFVTGGLAIYLFGVIGMQGIALMMAERVNLFDPRQLAIGAVILVIGIGGNAFEGGNIPVGGVRLPAIATAAVAGILLNLLFLALDGRRAGGRGPAGASSRPAPASAGDD</sequence>
<feature type="transmembrane region" description="Helical" evidence="7">
    <location>
        <begin position="163"/>
        <end position="181"/>
    </location>
</feature>
<evidence type="ECO:0000313" key="8">
    <source>
        <dbReference type="EMBL" id="WPD18237.1"/>
    </source>
</evidence>
<keyword evidence="5 7" id="KW-1133">Transmembrane helix</keyword>
<feature type="transmembrane region" description="Helical" evidence="7">
    <location>
        <begin position="413"/>
        <end position="433"/>
    </location>
</feature>
<feature type="transmembrane region" description="Helical" evidence="7">
    <location>
        <begin position="229"/>
        <end position="250"/>
    </location>
</feature>
<dbReference type="PANTHER" id="PTHR42810:SF4">
    <property type="entry name" value="URIC ACID TRANSPORTER UACT"/>
    <property type="match status" value="1"/>
</dbReference>
<evidence type="ECO:0000256" key="2">
    <source>
        <dbReference type="ARBA" id="ARBA00008821"/>
    </source>
</evidence>
<feature type="transmembrane region" description="Helical" evidence="7">
    <location>
        <begin position="188"/>
        <end position="209"/>
    </location>
</feature>
<dbReference type="InterPro" id="IPR006043">
    <property type="entry name" value="NCS2"/>
</dbReference>
<comment type="similarity">
    <text evidence="2">Belongs to the nucleobase:cation symporter-2 (NCS2) (TC 2.A.40) family.</text>
</comment>
<evidence type="ECO:0000256" key="1">
    <source>
        <dbReference type="ARBA" id="ARBA00004141"/>
    </source>
</evidence>
<dbReference type="RefSeq" id="WP_318750088.1">
    <property type="nucleotide sequence ID" value="NZ_CP132508.1"/>
</dbReference>
<keyword evidence="3" id="KW-0813">Transport</keyword>
<feature type="transmembrane region" description="Helical" evidence="7">
    <location>
        <begin position="27"/>
        <end position="50"/>
    </location>
</feature>
<gene>
    <name evidence="8" type="ORF">Q5761_07545</name>
</gene>
<feature type="transmembrane region" description="Helical" evidence="7">
    <location>
        <begin position="136"/>
        <end position="157"/>
    </location>
</feature>
<organism evidence="8 9">
    <name type="scientific">Thermaerobacter composti</name>
    <dbReference type="NCBI Taxonomy" id="554949"/>
    <lineage>
        <taxon>Bacteria</taxon>
        <taxon>Bacillati</taxon>
        <taxon>Bacillota</taxon>
        <taxon>Clostridia</taxon>
        <taxon>Eubacteriales</taxon>
        <taxon>Clostridiales Family XVII. Incertae Sedis</taxon>
        <taxon>Thermaerobacter</taxon>
    </lineage>
</organism>
<dbReference type="Pfam" id="PF00860">
    <property type="entry name" value="Xan_ur_permease"/>
    <property type="match status" value="1"/>
</dbReference>